<proteinExistence type="predicted"/>
<dbReference type="PROSITE" id="PS51372">
    <property type="entry name" value="PRD_2"/>
    <property type="match status" value="2"/>
</dbReference>
<dbReference type="Proteomes" id="UP001056756">
    <property type="component" value="Chromosome"/>
</dbReference>
<dbReference type="EMBL" id="CP097899">
    <property type="protein sequence ID" value="URN95730.1"/>
    <property type="molecule type" value="Genomic_DNA"/>
</dbReference>
<dbReference type="KEGG" id="plig:NAG76_05650"/>
<evidence type="ECO:0000256" key="1">
    <source>
        <dbReference type="ARBA" id="ARBA00022737"/>
    </source>
</evidence>
<accession>A0A9J6ZHR9</accession>
<dbReference type="GO" id="GO:0006355">
    <property type="term" value="P:regulation of DNA-templated transcription"/>
    <property type="evidence" value="ECO:0007669"/>
    <property type="project" value="InterPro"/>
</dbReference>
<dbReference type="PANTHER" id="PTHR30185:SF16">
    <property type="entry name" value="PROTEIN GLCT"/>
    <property type="match status" value="1"/>
</dbReference>
<dbReference type="GO" id="GO:0003723">
    <property type="term" value="F:RNA binding"/>
    <property type="evidence" value="ECO:0007669"/>
    <property type="project" value="InterPro"/>
</dbReference>
<organism evidence="3 4">
    <name type="scientific">Candidatus Pristimantibacillus lignocellulolyticus</name>
    <dbReference type="NCBI Taxonomy" id="2994561"/>
    <lineage>
        <taxon>Bacteria</taxon>
        <taxon>Bacillati</taxon>
        <taxon>Bacillota</taxon>
        <taxon>Bacilli</taxon>
        <taxon>Bacillales</taxon>
        <taxon>Paenibacillaceae</taxon>
        <taxon>Candidatus Pristimantibacillus</taxon>
    </lineage>
</organism>
<dbReference type="SUPFAM" id="SSF50151">
    <property type="entry name" value="SacY-like RNA-binding domain"/>
    <property type="match status" value="1"/>
</dbReference>
<protein>
    <submittedName>
        <fullName evidence="3">PRD domain-containing protein</fullName>
    </submittedName>
</protein>
<dbReference type="InterPro" id="IPR050661">
    <property type="entry name" value="BglG_antiterminators"/>
</dbReference>
<reference evidence="3" key="1">
    <citation type="submission" date="2022-05" db="EMBL/GenBank/DDBJ databases">
        <title>Novel bacterial taxa in a minimal lignocellulolytic consortium and its capacity to transform plastics disclosed by genome-resolved metagenomics.</title>
        <authorList>
            <person name="Rodriguez C.A.D."/>
            <person name="Diaz-Garcia L."/>
            <person name="Herrera K."/>
            <person name="Tarazona N.A."/>
            <person name="Sproer C."/>
            <person name="Overmann J."/>
            <person name="Jimenez D.J."/>
        </authorList>
    </citation>
    <scope>NUCLEOTIDE SEQUENCE</scope>
    <source>
        <strain evidence="3">MAG5</strain>
    </source>
</reference>
<name>A0A9J6ZHR9_9BACL</name>
<dbReference type="Gene3D" id="1.10.1790.10">
    <property type="entry name" value="PRD domain"/>
    <property type="match status" value="2"/>
</dbReference>
<evidence type="ECO:0000259" key="2">
    <source>
        <dbReference type="PROSITE" id="PS51372"/>
    </source>
</evidence>
<dbReference type="InterPro" id="IPR036634">
    <property type="entry name" value="PRD_sf"/>
</dbReference>
<dbReference type="InterPro" id="IPR036650">
    <property type="entry name" value="CAT_RNA-bd_dom_sf"/>
</dbReference>
<dbReference type="InterPro" id="IPR011608">
    <property type="entry name" value="PRD"/>
</dbReference>
<sequence>MSKDSLLKIDRIVGNNVILTSHAITNKEYVLFGKGLGFTSKGNQSIHMNDPQIERRYRLDEEQPSSQFQALIENIDPQVIQISEQIIDKVKDRLGTPVQPKVYFALPNHIQFVIYRLKNEMEISNPFLSETRLSFPQEYEIATEAVDMINQHFQLQIPEDEIGFLTLHIHTCTETVSVGQLVKVRGLLNKIVDYIEDKMGFKLQRTSTDYVRLITHLRGAVERIIEGQHIVNPFTAEIRTLHSDIYEFAVELAEIISDELDVVVSEDEIGYIAIHLYRLFQIELFTR</sequence>
<gene>
    <name evidence="3" type="ORF">NAG76_05650</name>
</gene>
<dbReference type="Pfam" id="PF00874">
    <property type="entry name" value="PRD"/>
    <property type="match status" value="2"/>
</dbReference>
<dbReference type="SUPFAM" id="SSF63520">
    <property type="entry name" value="PTS-regulatory domain, PRD"/>
    <property type="match status" value="2"/>
</dbReference>
<dbReference type="AlphaFoldDB" id="A0A9J6ZHR9"/>
<dbReference type="InterPro" id="IPR004341">
    <property type="entry name" value="CAT_RNA-bd_dom"/>
</dbReference>
<dbReference type="Gene3D" id="2.30.24.10">
    <property type="entry name" value="CAT RNA-binding domain"/>
    <property type="match status" value="1"/>
</dbReference>
<evidence type="ECO:0000313" key="4">
    <source>
        <dbReference type="Proteomes" id="UP001056756"/>
    </source>
</evidence>
<evidence type="ECO:0000313" key="3">
    <source>
        <dbReference type="EMBL" id="URN95730.1"/>
    </source>
</evidence>
<dbReference type="SMART" id="SM01061">
    <property type="entry name" value="CAT_RBD"/>
    <property type="match status" value="1"/>
</dbReference>
<keyword evidence="1" id="KW-0677">Repeat</keyword>
<feature type="domain" description="PRD" evidence="2">
    <location>
        <begin position="180"/>
        <end position="286"/>
    </location>
</feature>
<dbReference type="PANTHER" id="PTHR30185">
    <property type="entry name" value="CRYPTIC BETA-GLUCOSIDE BGL OPERON ANTITERMINATOR"/>
    <property type="match status" value="1"/>
</dbReference>
<feature type="domain" description="PRD" evidence="2">
    <location>
        <begin position="74"/>
        <end position="179"/>
    </location>
</feature>
<dbReference type="Pfam" id="PF03123">
    <property type="entry name" value="CAT_RBD"/>
    <property type="match status" value="1"/>
</dbReference>